<dbReference type="SUPFAM" id="SSF51430">
    <property type="entry name" value="NAD(P)-linked oxidoreductase"/>
    <property type="match status" value="1"/>
</dbReference>
<dbReference type="EMBL" id="PSUL01000008">
    <property type="protein sequence ID" value="PPF14855.1"/>
    <property type="molecule type" value="Genomic_DNA"/>
</dbReference>
<evidence type="ECO:0000313" key="3">
    <source>
        <dbReference type="EMBL" id="PPF14855.1"/>
    </source>
</evidence>
<dbReference type="InterPro" id="IPR023210">
    <property type="entry name" value="NADP_OxRdtase_dom"/>
</dbReference>
<feature type="domain" description="NADP-dependent oxidoreductase" evidence="2">
    <location>
        <begin position="88"/>
        <end position="360"/>
    </location>
</feature>
<protein>
    <submittedName>
        <fullName evidence="3">Alcohol dehydrogenase</fullName>
    </submittedName>
</protein>
<dbReference type="PANTHER" id="PTHR43364:SF6">
    <property type="entry name" value="OXIDOREDUCTASE-RELATED"/>
    <property type="match status" value="1"/>
</dbReference>
<sequence length="362" mass="38203">MNPSARPVTPVPRLEGRASVVAGRPGVPWDRTAPTGGLRDRPDAPGHRAGDAPLSHPLLSRALGRTGLPVHPLTLDGSVFGWAAGIDDTTEVLDTFGRLGGTLISTADHYATGRSEYMIGRWLEQSGLRERMLVATKVGRHPDAPGLAPEDVRIAIEGSLERLGTRIDVLSFDSEDPEIPIAESLAAVAPFLADGSVGALGAAHFSGAAIAALHETARAFALPTVSAVVAEYSLMERRTYESDVVPEVVRLELGTLAHLPLASGYLTGTLRSRTDEPESALFEAGLDYVGRHGSRVLAALDEIAEAHGTEPAVVALAWVLSHQEVSAAILRARSAEELEALFASALLPLTRSDIAQLDRVSA</sequence>
<gene>
    <name evidence="3" type="ORF">C5C04_05430</name>
</gene>
<reference evidence="3 4" key="1">
    <citation type="submission" date="2018-02" db="EMBL/GenBank/DDBJ databases">
        <title>Bacteriophage NCPPB3778 and a type I-E CRISPR drive the evolution of the US Biological Select Agent, Rathayibacter toxicus.</title>
        <authorList>
            <person name="Davis E.W.II."/>
            <person name="Tabima J.F."/>
            <person name="Weisberg A.J."/>
            <person name="Lopes L.D."/>
            <person name="Wiseman M.S."/>
            <person name="Wiseman M.S."/>
            <person name="Pupko T."/>
            <person name="Belcher M.S."/>
            <person name="Sechler A.J."/>
            <person name="Tancos M.A."/>
            <person name="Schroeder B.K."/>
            <person name="Murray T.D."/>
            <person name="Luster D.G."/>
            <person name="Schneider W.L."/>
            <person name="Rogers E."/>
            <person name="Andreote F.D."/>
            <person name="Grunwald N.J."/>
            <person name="Putnam M.L."/>
            <person name="Chang J.H."/>
        </authorList>
    </citation>
    <scope>NUCLEOTIDE SEQUENCE [LARGE SCALE GENOMIC DNA]</scope>
    <source>
        <strain evidence="3 4">AY1I9</strain>
    </source>
</reference>
<dbReference type="PANTHER" id="PTHR43364">
    <property type="entry name" value="NADH-SPECIFIC METHYLGLYOXAL REDUCTASE-RELATED"/>
    <property type="match status" value="1"/>
</dbReference>
<organism evidence="3 4">
    <name type="scientific">Rathayibacter rathayi</name>
    <name type="common">Corynebacterium rathayi</name>
    <dbReference type="NCBI Taxonomy" id="33887"/>
    <lineage>
        <taxon>Bacteria</taxon>
        <taxon>Bacillati</taxon>
        <taxon>Actinomycetota</taxon>
        <taxon>Actinomycetes</taxon>
        <taxon>Micrococcales</taxon>
        <taxon>Microbacteriaceae</taxon>
        <taxon>Rathayibacter</taxon>
    </lineage>
</organism>
<dbReference type="Pfam" id="PF00248">
    <property type="entry name" value="Aldo_ket_red"/>
    <property type="match status" value="1"/>
</dbReference>
<evidence type="ECO:0000259" key="2">
    <source>
        <dbReference type="Pfam" id="PF00248"/>
    </source>
</evidence>
<evidence type="ECO:0000256" key="1">
    <source>
        <dbReference type="SAM" id="MobiDB-lite"/>
    </source>
</evidence>
<feature type="region of interest" description="Disordered" evidence="1">
    <location>
        <begin position="1"/>
        <end position="55"/>
    </location>
</feature>
<dbReference type="Proteomes" id="UP000237881">
    <property type="component" value="Unassembled WGS sequence"/>
</dbReference>
<dbReference type="AlphaFoldDB" id="A0ABD6WAT2"/>
<proteinExistence type="predicted"/>
<dbReference type="InterPro" id="IPR036812">
    <property type="entry name" value="NAD(P)_OxRdtase_dom_sf"/>
</dbReference>
<comment type="caution">
    <text evidence="3">The sequence shown here is derived from an EMBL/GenBank/DDBJ whole genome shotgun (WGS) entry which is preliminary data.</text>
</comment>
<dbReference type="InterPro" id="IPR050523">
    <property type="entry name" value="AKR_Detox_Biosynth"/>
</dbReference>
<dbReference type="Gene3D" id="3.20.20.100">
    <property type="entry name" value="NADP-dependent oxidoreductase domain"/>
    <property type="match status" value="1"/>
</dbReference>
<name>A0ABD6WAT2_RATRA</name>
<evidence type="ECO:0000313" key="4">
    <source>
        <dbReference type="Proteomes" id="UP000237881"/>
    </source>
</evidence>
<accession>A0ABD6WAT2</accession>
<feature type="compositionally biased region" description="Basic and acidic residues" evidence="1">
    <location>
        <begin position="38"/>
        <end position="50"/>
    </location>
</feature>